<proteinExistence type="predicted"/>
<evidence type="ECO:0000313" key="2">
    <source>
        <dbReference type="EMBL" id="ORX66103.1"/>
    </source>
</evidence>
<comment type="caution">
    <text evidence="3">The sequence shown here is derived from an EMBL/GenBank/DDBJ whole genome shotgun (WGS) entry which is preliminary data.</text>
</comment>
<dbReference type="InParanoid" id="A0A1Y1YQT4"/>
<evidence type="ECO:0000313" key="4">
    <source>
        <dbReference type="Proteomes" id="UP000193498"/>
    </source>
</evidence>
<protein>
    <submittedName>
        <fullName evidence="3">Uncharacterized protein</fullName>
    </submittedName>
</protein>
<dbReference type="Proteomes" id="UP000193498">
    <property type="component" value="Unassembled WGS sequence"/>
</dbReference>
<dbReference type="EMBL" id="MCFE01000083">
    <property type="protein sequence ID" value="ORY00401.1"/>
    <property type="molecule type" value="Genomic_DNA"/>
</dbReference>
<feature type="compositionally biased region" description="Basic and acidic residues" evidence="1">
    <location>
        <begin position="195"/>
        <end position="206"/>
    </location>
</feature>
<evidence type="ECO:0000256" key="1">
    <source>
        <dbReference type="SAM" id="MobiDB-lite"/>
    </source>
</evidence>
<dbReference type="AlphaFoldDB" id="A0A1Y1YQT4"/>
<dbReference type="OrthoDB" id="2407359at2759"/>
<sequence>MLQYGYLLGEGGETKIITPPQLKGKIGLTPGNRFCLVGTRNAILEWLRNHYDTIVEANLGYKHEIEQDLVFDTYHQYNASASWTETFWNYVGWPDKNTEHVRVEIRIRNAKTDDGVEPYHRVLTPNKVTLGAMADTLEKQWASSGPSYVDIAKHLLNDEPLPAPYVDNLPLSGILVEETTPTTETAAEPEPLNTPDHKDNEVPYLA</sequence>
<dbReference type="EMBL" id="MCFE01001125">
    <property type="protein sequence ID" value="ORX66103.1"/>
    <property type="molecule type" value="Genomic_DNA"/>
</dbReference>
<name>A0A1Y1YQT4_9FUNG</name>
<accession>A0A1Y1YQT4</accession>
<organism evidence="3 4">
    <name type="scientific">Basidiobolus meristosporus CBS 931.73</name>
    <dbReference type="NCBI Taxonomy" id="1314790"/>
    <lineage>
        <taxon>Eukaryota</taxon>
        <taxon>Fungi</taxon>
        <taxon>Fungi incertae sedis</taxon>
        <taxon>Zoopagomycota</taxon>
        <taxon>Entomophthoromycotina</taxon>
        <taxon>Basidiobolomycetes</taxon>
        <taxon>Basidiobolales</taxon>
        <taxon>Basidiobolaceae</taxon>
        <taxon>Basidiobolus</taxon>
    </lineage>
</organism>
<keyword evidence="4" id="KW-1185">Reference proteome</keyword>
<evidence type="ECO:0000313" key="3">
    <source>
        <dbReference type="EMBL" id="ORY00401.1"/>
    </source>
</evidence>
<reference evidence="3 4" key="1">
    <citation type="submission" date="2016-07" db="EMBL/GenBank/DDBJ databases">
        <title>Pervasive Adenine N6-methylation of Active Genes in Fungi.</title>
        <authorList>
            <consortium name="DOE Joint Genome Institute"/>
            <person name="Mondo S.J."/>
            <person name="Dannebaum R.O."/>
            <person name="Kuo R.C."/>
            <person name="Labutti K."/>
            <person name="Haridas S."/>
            <person name="Kuo A."/>
            <person name="Salamov A."/>
            <person name="Ahrendt S.R."/>
            <person name="Lipzen A."/>
            <person name="Sullivan W."/>
            <person name="Andreopoulos W.B."/>
            <person name="Clum A."/>
            <person name="Lindquist E."/>
            <person name="Daum C."/>
            <person name="Ramamoorthy G.K."/>
            <person name="Gryganskyi A."/>
            <person name="Culley D."/>
            <person name="Magnuson J.K."/>
            <person name="James T.Y."/>
            <person name="O'Malley M.A."/>
            <person name="Stajich J.E."/>
            <person name="Spatafora J.W."/>
            <person name="Visel A."/>
            <person name="Grigoriev I.V."/>
        </authorList>
    </citation>
    <scope>NUCLEOTIDE SEQUENCE [LARGE SCALE GENOMIC DNA]</scope>
    <source>
        <strain evidence="3 4">CBS 931.73</strain>
    </source>
</reference>
<feature type="region of interest" description="Disordered" evidence="1">
    <location>
        <begin position="181"/>
        <end position="206"/>
    </location>
</feature>
<gene>
    <name evidence="3" type="ORF">K493DRAFT_405900</name>
    <name evidence="2" type="ORF">K493DRAFT_412764</name>
</gene>
<feature type="compositionally biased region" description="Low complexity" evidence="1">
    <location>
        <begin position="181"/>
        <end position="191"/>
    </location>
</feature>